<sequence>MTAQDQPSTRPYFIRALHEWCTDHGLTPYLVVHADDSVQVPHDFVHDGEIVLNISYDATQSLQLGNEFIAFKARFGGRPHDIMVPVGRVAAIYARENGQGMAFPVEPAQPDAMAGAAAANAAPGESPLTSVPSVSDGGTEAPQNPPDPAPTAPGTTPGRPSLRRIK</sequence>
<dbReference type="Gene3D" id="2.30.30.220">
    <property type="entry name" value="SspB-like"/>
    <property type="match status" value="1"/>
</dbReference>
<feature type="compositionally biased region" description="Low complexity" evidence="1">
    <location>
        <begin position="112"/>
        <end position="123"/>
    </location>
</feature>
<gene>
    <name evidence="2" type="ORF">GCM10022279_17670</name>
</gene>
<name>A0ABP7R9R9_9BURK</name>
<keyword evidence="2" id="KW-0645">Protease</keyword>
<dbReference type="PANTHER" id="PTHR37486">
    <property type="entry name" value="STRINGENT STARVATION PROTEIN B"/>
    <property type="match status" value="1"/>
</dbReference>
<dbReference type="RefSeq" id="WP_103044722.1">
    <property type="nucleotide sequence ID" value="NZ_BAABBP010000013.1"/>
</dbReference>
<dbReference type="PANTHER" id="PTHR37486:SF1">
    <property type="entry name" value="STRINGENT STARVATION PROTEIN B"/>
    <property type="match status" value="1"/>
</dbReference>
<keyword evidence="2" id="KW-0378">Hydrolase</keyword>
<dbReference type="InterPro" id="IPR036760">
    <property type="entry name" value="SspB-like_sf"/>
</dbReference>
<dbReference type="InterPro" id="IPR007481">
    <property type="entry name" value="SspB"/>
</dbReference>
<reference evidence="3" key="1">
    <citation type="journal article" date="2019" name="Int. J. Syst. Evol. Microbiol.">
        <title>The Global Catalogue of Microorganisms (GCM) 10K type strain sequencing project: providing services to taxonomists for standard genome sequencing and annotation.</title>
        <authorList>
            <consortium name="The Broad Institute Genomics Platform"/>
            <consortium name="The Broad Institute Genome Sequencing Center for Infectious Disease"/>
            <person name="Wu L."/>
            <person name="Ma J."/>
        </authorList>
    </citation>
    <scope>NUCLEOTIDE SEQUENCE [LARGE SCALE GENOMIC DNA]</scope>
    <source>
        <strain evidence="3">JCM 17561</strain>
    </source>
</reference>
<dbReference type="GO" id="GO:0006508">
    <property type="term" value="P:proteolysis"/>
    <property type="evidence" value="ECO:0007669"/>
    <property type="project" value="UniProtKB-KW"/>
</dbReference>
<accession>A0ABP7R9R9</accession>
<organism evidence="2 3">
    <name type="scientific">Comamonas faecalis</name>
    <dbReference type="NCBI Taxonomy" id="1387849"/>
    <lineage>
        <taxon>Bacteria</taxon>
        <taxon>Pseudomonadati</taxon>
        <taxon>Pseudomonadota</taxon>
        <taxon>Betaproteobacteria</taxon>
        <taxon>Burkholderiales</taxon>
        <taxon>Comamonadaceae</taxon>
        <taxon>Comamonas</taxon>
    </lineage>
</organism>
<dbReference type="Pfam" id="PF04386">
    <property type="entry name" value="SspB"/>
    <property type="match status" value="1"/>
</dbReference>
<keyword evidence="3" id="KW-1185">Reference proteome</keyword>
<protein>
    <submittedName>
        <fullName evidence="2">ClpXP protease specificity-enhancing factor</fullName>
    </submittedName>
</protein>
<dbReference type="Proteomes" id="UP001501627">
    <property type="component" value="Unassembled WGS sequence"/>
</dbReference>
<evidence type="ECO:0000313" key="3">
    <source>
        <dbReference type="Proteomes" id="UP001501627"/>
    </source>
</evidence>
<evidence type="ECO:0000256" key="1">
    <source>
        <dbReference type="SAM" id="MobiDB-lite"/>
    </source>
</evidence>
<dbReference type="NCBIfam" id="NF008769">
    <property type="entry name" value="PRK11798.2-5"/>
    <property type="match status" value="1"/>
</dbReference>
<dbReference type="SUPFAM" id="SSF101738">
    <property type="entry name" value="SspB-like"/>
    <property type="match status" value="1"/>
</dbReference>
<comment type="caution">
    <text evidence="2">The sequence shown here is derived from an EMBL/GenBank/DDBJ whole genome shotgun (WGS) entry which is preliminary data.</text>
</comment>
<evidence type="ECO:0000313" key="2">
    <source>
        <dbReference type="EMBL" id="GAA3994552.1"/>
    </source>
</evidence>
<dbReference type="GO" id="GO:0008233">
    <property type="term" value="F:peptidase activity"/>
    <property type="evidence" value="ECO:0007669"/>
    <property type="project" value="UniProtKB-KW"/>
</dbReference>
<dbReference type="EMBL" id="BAABBP010000013">
    <property type="protein sequence ID" value="GAA3994552.1"/>
    <property type="molecule type" value="Genomic_DNA"/>
</dbReference>
<feature type="region of interest" description="Disordered" evidence="1">
    <location>
        <begin position="112"/>
        <end position="166"/>
    </location>
</feature>
<proteinExistence type="predicted"/>